<dbReference type="STRING" id="1169540.A0A0G4GJ35"/>
<keyword evidence="4" id="KW-1185">Reference proteome</keyword>
<dbReference type="EMBL" id="CDMY01000683">
    <property type="protein sequence ID" value="CEM29836.1"/>
    <property type="molecule type" value="Genomic_DNA"/>
</dbReference>
<accession>A0A0G4GJ35</accession>
<dbReference type="VEuPathDB" id="CryptoDB:Vbra_22317"/>
<sequence length="1694" mass="188546">MSDESDQEYAAGEMVDPPPLLHGHDAIGPMSMADELQEGENLMLSGLGPVLGKEASRWQPKQATTGTQPQADVDLRRMRQNERMKQEWSRLQTNLQRAMDGLRVQETAAKEAAAHEGEGDEAAREYNRQEIQRAWKRVSECESRVHAHELQMREMDVQIPGIHRKGEADKDQHTREAATAAAHKLAGEKRKAEEKRGKRALKDLQHKIDVTRKEVAGKPSYEGETDGQRMAKMRLKKVQSAMRHDEALVREAEEDEFTAKADRIVNLKGNIDKVKSHLSAVRARHVKAENAMKERLERDKERLMSEGINPYEIFRREALKKQQDSTHSAAEGRLREGREVLARRMAAEEHTHNKDEQKRRRALAERLSQRAAAGGLNKDQQNAKYIRHKTIAGNETLDPTSRLQHIFPSKLTLIKTPKIGMGMAPPAGSAGLIHEAILTREETKLKRKGLVTQDGTQFVDPLAHEEDPFTTATQEDKQETEEEAPHARAMDTSDEDTDEEDGSDEGEGKLWVPKDTQLERSYRERARERHRKWIEQGEVQKVCNRVHRGRSFLSKPAVIQFNDFDVGEVYAQQVQLTNVSLSFNHFRTMPIEDKARDFFHVSLPPPGRMSAGTSCTLNIQFSPKVNEDVYTCLPLLAKTGREDIPIVCRKKRTVLVFDPPQSAADSYIHIRMKRVLRGESVSSVLTVKNEGALAADFHLRPLMPTEDLQTRARHLLTDDEKLINEIQQETASLDSSQAFVDRLDIVSKEGTFMAHDTHKIKFTFSPVESGVYTAAFVLDAQNTDSTVAILSCECVDVPVYIEQPIYDFNTITYGHTFRHQIVVSNRQPTAMKIWIDQPSQNTEELSFNPTMAFIQGHSSLVLNVRFAPHEGFCTRHPQYTDHLQEQQDQQQQQQQTQEGAADAQEEQKSADDEGGEDEGGSAEDADEQQPPAAAETVAAPSSLPDASVVCDRFNIPVVVRGADQVLPAVTHLTGTLTLAKINITPKQLHFGSVFVGTGRSLLVRLTNRCMLPCTYGLTKMRSIFKAFPVGSQNDDSNQNEDEPPIEKEDSIGVILGGDTQRLMVTYTPDAAMDMSETLKLKVQYGDLCAKEVPIKCTGKGVFCPIRIYPTICKLASIPVNESVRASCVIQNTSTKSHVTVNIASPPVELSVLSIGPLYAKLAPQETRRIQIAFTPTEAYRTLTDDPKPTQTDAEGTEQKEDEEKEDEQSATEPQEKADIATRIRQSGGRRYTRPDRSDTSVHCSWKIPIYFHTESNKNAGSSHTVFMEAHTCTVAASLRYEPSELRFGDVSVGEERIMHVTLTNAFPQEGRHHIRVDTLPQSSGFATVNAPRPVGSRPFALSVRFKPPSTQAYVSELRIHSERTSVSLPLSGRGVTPLCALVPTDGIVDMDALVDGHSDFLTQTVSIQNPSAYPLPYTLVECVREPANTDGLPAFSVVPAKGTVEADGQVDLTVTFRPFKAKDVYREKYWVKCPIFNSPPQYFYLYATCRKYQMYLTYDEPPCAFDRQPSVHPLATDISAADEPQEREETKTPEAAKGKAAADKKDKQQQQQQAETPIDPSRQFHLTFDKESSTSTQSLLVCCCWPPGTRGEGKAEGKGGGGNFDVAILQSDASKYFTVDSSKGTVQSGGSQKVTFSFMRDGDTTESAALPMLAGVGMWVTAQAKVVLSGGYVPSGCPSTQEFSVTLKAYVLQI</sequence>
<dbReference type="PANTHER" id="PTHR22538:SF0">
    <property type="entry name" value="CILIA- AND FLAGELLA-ASSOCIATED PROTEIN 74"/>
    <property type="match status" value="1"/>
</dbReference>
<feature type="domain" description="CFAP74 third Ig-like" evidence="2">
    <location>
        <begin position="799"/>
        <end position="882"/>
    </location>
</feature>
<gene>
    <name evidence="3" type="ORF">Vbra_22317</name>
</gene>
<reference evidence="3 4" key="1">
    <citation type="submission" date="2014-11" db="EMBL/GenBank/DDBJ databases">
        <authorList>
            <person name="Zhu J."/>
            <person name="Qi W."/>
            <person name="Song R."/>
        </authorList>
    </citation>
    <scope>NUCLEOTIDE SEQUENCE [LARGE SCALE GENOMIC DNA]</scope>
</reference>
<feature type="compositionally biased region" description="Low complexity" evidence="1">
    <location>
        <begin position="886"/>
        <end position="902"/>
    </location>
</feature>
<feature type="compositionally biased region" description="Basic and acidic residues" evidence="1">
    <location>
        <begin position="166"/>
        <end position="176"/>
    </location>
</feature>
<evidence type="ECO:0000313" key="4">
    <source>
        <dbReference type="Proteomes" id="UP000041254"/>
    </source>
</evidence>
<dbReference type="Pfam" id="PF24771">
    <property type="entry name" value="Ig_CFAP74_1st"/>
    <property type="match status" value="1"/>
</dbReference>
<dbReference type="OrthoDB" id="443872at2759"/>
<feature type="compositionally biased region" description="Acidic residues" evidence="1">
    <location>
        <begin position="912"/>
        <end position="927"/>
    </location>
</feature>
<feature type="compositionally biased region" description="Acidic residues" evidence="1">
    <location>
        <begin position="1199"/>
        <end position="1209"/>
    </location>
</feature>
<proteinExistence type="predicted"/>
<feature type="region of interest" description="Disordered" evidence="1">
    <location>
        <begin position="456"/>
        <end position="516"/>
    </location>
</feature>
<name>A0A0G4GJ35_VITBC</name>
<dbReference type="PANTHER" id="PTHR22538">
    <property type="entry name" value="CILIA- AND FLAGELLA-ASSOCIATED PROTEIN 74"/>
    <property type="match status" value="1"/>
</dbReference>
<dbReference type="Gene3D" id="2.60.40.10">
    <property type="entry name" value="Immunoglobulins"/>
    <property type="match status" value="7"/>
</dbReference>
<feature type="region of interest" description="Disordered" evidence="1">
    <location>
        <begin position="1518"/>
        <end position="1563"/>
    </location>
</feature>
<dbReference type="PhylomeDB" id="A0A0G4GJ35"/>
<feature type="compositionally biased region" description="Basic and acidic residues" evidence="1">
    <location>
        <begin position="1527"/>
        <end position="1548"/>
    </location>
</feature>
<feature type="region of interest" description="Disordered" evidence="1">
    <location>
        <begin position="881"/>
        <end position="941"/>
    </location>
</feature>
<organism evidence="3 4">
    <name type="scientific">Vitrella brassicaformis (strain CCMP3155)</name>
    <dbReference type="NCBI Taxonomy" id="1169540"/>
    <lineage>
        <taxon>Eukaryota</taxon>
        <taxon>Sar</taxon>
        <taxon>Alveolata</taxon>
        <taxon>Colpodellida</taxon>
        <taxon>Vitrellaceae</taxon>
        <taxon>Vitrella</taxon>
    </lineage>
</organism>
<evidence type="ECO:0000259" key="2">
    <source>
        <dbReference type="Pfam" id="PF24778"/>
    </source>
</evidence>
<dbReference type="Proteomes" id="UP000041254">
    <property type="component" value="Unassembled WGS sequence"/>
</dbReference>
<protein>
    <recommendedName>
        <fullName evidence="2">CFAP74 third Ig-like domain-containing protein</fullName>
    </recommendedName>
</protein>
<feature type="region of interest" description="Disordered" evidence="1">
    <location>
        <begin position="1177"/>
        <end position="1239"/>
    </location>
</feature>
<dbReference type="OMA" id="ENTMWHI"/>
<dbReference type="InParanoid" id="A0A0G4GJ35"/>
<evidence type="ECO:0000313" key="3">
    <source>
        <dbReference type="EMBL" id="CEM29836.1"/>
    </source>
</evidence>
<dbReference type="Pfam" id="PF14874">
    <property type="entry name" value="PapD-like"/>
    <property type="match status" value="2"/>
</dbReference>
<dbReference type="InterPro" id="IPR013783">
    <property type="entry name" value="Ig-like_fold"/>
</dbReference>
<dbReference type="Pfam" id="PF24778">
    <property type="entry name" value="Ig-CFAP74_3rd"/>
    <property type="match status" value="1"/>
</dbReference>
<feature type="compositionally biased region" description="Acidic residues" evidence="1">
    <location>
        <begin position="492"/>
        <end position="505"/>
    </location>
</feature>
<feature type="region of interest" description="Disordered" evidence="1">
    <location>
        <begin position="1"/>
        <end position="28"/>
    </location>
</feature>
<dbReference type="InterPro" id="IPR056307">
    <property type="entry name" value="Ig-CFAP74_3rd"/>
</dbReference>
<evidence type="ECO:0000256" key="1">
    <source>
        <dbReference type="SAM" id="MobiDB-lite"/>
    </source>
</evidence>
<feature type="region of interest" description="Disordered" evidence="1">
    <location>
        <begin position="166"/>
        <end position="198"/>
    </location>
</feature>
<feature type="compositionally biased region" description="Basic and acidic residues" evidence="1">
    <location>
        <begin position="185"/>
        <end position="198"/>
    </location>
</feature>